<evidence type="ECO:0000256" key="1">
    <source>
        <dbReference type="SAM" id="MobiDB-lite"/>
    </source>
</evidence>
<feature type="region of interest" description="Disordered" evidence="1">
    <location>
        <begin position="247"/>
        <end position="314"/>
    </location>
</feature>
<feature type="compositionally biased region" description="Polar residues" evidence="1">
    <location>
        <begin position="288"/>
        <end position="308"/>
    </location>
</feature>
<sequence>MQKQHNEHEVKCSTNTATVPTDANDAEFDLLKRVISTKALRLLKQQLDYAMATNFDNSKACSRAFTAKWGLPCKHFLHHRIHQTRTAQKDPKAIYYLKLSQIDQHWHLDPPRARGITFAADDDIFRPLDPLKVKSKGRPKGATSKQLPKPKNGKRLPYEARNLSSWEYLQAKQDAAWASQTAPKKRIIKKKVTTTVTEEETLLDPHPLSSLNAATITRFQDMLQAAMYPLQQQVAVLEGRLKKDIVDISSDNEDSNEDNNEDNDGDNNKAENQLSDEEYPSPKRVKAVQSTYGTRSKTPKPSLSNIQRSGGYRG</sequence>
<evidence type="ECO:0000313" key="3">
    <source>
        <dbReference type="Proteomes" id="UP000800038"/>
    </source>
</evidence>
<feature type="region of interest" description="Disordered" evidence="1">
    <location>
        <begin position="129"/>
        <end position="156"/>
    </location>
</feature>
<dbReference type="OrthoDB" id="10683704at2759"/>
<proteinExistence type="predicted"/>
<gene>
    <name evidence="2" type="ORF">EJ02DRAFT_428506</name>
</gene>
<dbReference type="Proteomes" id="UP000800038">
    <property type="component" value="Unassembled WGS sequence"/>
</dbReference>
<evidence type="ECO:0000313" key="2">
    <source>
        <dbReference type="EMBL" id="KAF1935368.1"/>
    </source>
</evidence>
<feature type="compositionally biased region" description="Acidic residues" evidence="1">
    <location>
        <begin position="250"/>
        <end position="265"/>
    </location>
</feature>
<keyword evidence="3" id="KW-1185">Reference proteome</keyword>
<reference evidence="2" key="1">
    <citation type="journal article" date="2020" name="Stud. Mycol.">
        <title>101 Dothideomycetes genomes: a test case for predicting lifestyles and emergence of pathogens.</title>
        <authorList>
            <person name="Haridas S."/>
            <person name="Albert R."/>
            <person name="Binder M."/>
            <person name="Bloem J."/>
            <person name="Labutti K."/>
            <person name="Salamov A."/>
            <person name="Andreopoulos B."/>
            <person name="Baker S."/>
            <person name="Barry K."/>
            <person name="Bills G."/>
            <person name="Bluhm B."/>
            <person name="Cannon C."/>
            <person name="Castanera R."/>
            <person name="Culley D."/>
            <person name="Daum C."/>
            <person name="Ezra D."/>
            <person name="Gonzalez J."/>
            <person name="Henrissat B."/>
            <person name="Kuo A."/>
            <person name="Liang C."/>
            <person name="Lipzen A."/>
            <person name="Lutzoni F."/>
            <person name="Magnuson J."/>
            <person name="Mondo S."/>
            <person name="Nolan M."/>
            <person name="Ohm R."/>
            <person name="Pangilinan J."/>
            <person name="Park H.-J."/>
            <person name="Ramirez L."/>
            <person name="Alfaro M."/>
            <person name="Sun H."/>
            <person name="Tritt A."/>
            <person name="Yoshinaga Y."/>
            <person name="Zwiers L.-H."/>
            <person name="Turgeon B."/>
            <person name="Goodwin S."/>
            <person name="Spatafora J."/>
            <person name="Crous P."/>
            <person name="Grigoriev I."/>
        </authorList>
    </citation>
    <scope>NUCLEOTIDE SEQUENCE</scope>
    <source>
        <strain evidence="2">CBS 161.51</strain>
    </source>
</reference>
<dbReference type="AlphaFoldDB" id="A0A6A5S7I4"/>
<protein>
    <submittedName>
        <fullName evidence="2">Uncharacterized protein</fullName>
    </submittedName>
</protein>
<name>A0A6A5S7I4_9PLEO</name>
<organism evidence="2 3">
    <name type="scientific">Clathrospora elynae</name>
    <dbReference type="NCBI Taxonomy" id="706981"/>
    <lineage>
        <taxon>Eukaryota</taxon>
        <taxon>Fungi</taxon>
        <taxon>Dikarya</taxon>
        <taxon>Ascomycota</taxon>
        <taxon>Pezizomycotina</taxon>
        <taxon>Dothideomycetes</taxon>
        <taxon>Pleosporomycetidae</taxon>
        <taxon>Pleosporales</taxon>
        <taxon>Diademaceae</taxon>
        <taxon>Clathrospora</taxon>
    </lineage>
</organism>
<accession>A0A6A5S7I4</accession>
<dbReference type="EMBL" id="ML976279">
    <property type="protein sequence ID" value="KAF1935368.1"/>
    <property type="molecule type" value="Genomic_DNA"/>
</dbReference>